<dbReference type="AlphaFoldDB" id="A0AAQ3MCL9"/>
<evidence type="ECO:0000313" key="2">
    <source>
        <dbReference type="EMBL" id="WPH04778.1"/>
    </source>
</evidence>
<dbReference type="InterPro" id="IPR051616">
    <property type="entry name" value="Cul2-RING_E3_ligase_SR"/>
</dbReference>
<dbReference type="PANTHER" id="PTHR46224:SF64">
    <property type="entry name" value="IQ MOTIF AND ANKYRIN REPEAT DOMAIN-CONTAINING PROTEIN 1"/>
    <property type="match status" value="1"/>
</dbReference>
<evidence type="ECO:0008006" key="4">
    <source>
        <dbReference type="Google" id="ProtNLM"/>
    </source>
</evidence>
<accession>A0AAQ3MCL9</accession>
<dbReference type="Proteomes" id="UP001303373">
    <property type="component" value="Chromosome 13"/>
</dbReference>
<keyword evidence="3" id="KW-1185">Reference proteome</keyword>
<organism evidence="2 3">
    <name type="scientific">Acrodontium crateriforme</name>
    <dbReference type="NCBI Taxonomy" id="150365"/>
    <lineage>
        <taxon>Eukaryota</taxon>
        <taxon>Fungi</taxon>
        <taxon>Dikarya</taxon>
        <taxon>Ascomycota</taxon>
        <taxon>Pezizomycotina</taxon>
        <taxon>Dothideomycetes</taxon>
        <taxon>Dothideomycetidae</taxon>
        <taxon>Mycosphaerellales</taxon>
        <taxon>Teratosphaeriaceae</taxon>
        <taxon>Acrodontium</taxon>
    </lineage>
</organism>
<sequence length="451" mass="51865">MNELPEDVVRLFFQSLATGLGLRKVLRLRVVSKLFNAQIMNSIFHADVIQERDIIKCSDRALMTKYFHQRLHHASVKSPPENTIVTILHKAASDFLEISKNKYSRETVLDTLVLLLVDQITVHQEIRYTLYRPEHEWEINESYIPGPNLVTWWPKCVGFLHSTSLHIATVLGDKTLIEQLLLEPLSRRIANGCFIETSLLQTVIRLGSVETIQFYLQSRFRKEVVECIYPREAVSSNRPDILRMILDLPFDFSTGGGYHTLIEACAIACQKNDVDAFRVIYPKVSYPSGIKNFTGLALFYACQGHALDIVRLLFDIYPPLDPNHPFPWWSRTLKVGYPDMRTYPLQSVARWGDLNLVKFLLEHGADPNLGYPVHMAASRGHIRCMQLLIERGAVYNEEPRRHQLVDLMKEGLTDPVKLLLQSGFAPRGSPDREKLVEYAREENLQWIMDLL</sequence>
<proteinExistence type="predicted"/>
<dbReference type="PANTHER" id="PTHR46224">
    <property type="entry name" value="ANKYRIN REPEAT FAMILY PROTEIN"/>
    <property type="match status" value="1"/>
</dbReference>
<protein>
    <recommendedName>
        <fullName evidence="4">Ankyrin</fullName>
    </recommendedName>
</protein>
<dbReference type="SMART" id="SM00248">
    <property type="entry name" value="ANK"/>
    <property type="match status" value="4"/>
</dbReference>
<keyword evidence="1" id="KW-0040">ANK repeat</keyword>
<dbReference type="Pfam" id="PF12796">
    <property type="entry name" value="Ank_2"/>
    <property type="match status" value="1"/>
</dbReference>
<dbReference type="EMBL" id="CP138592">
    <property type="protein sequence ID" value="WPH04778.1"/>
    <property type="molecule type" value="Genomic_DNA"/>
</dbReference>
<dbReference type="InterPro" id="IPR036770">
    <property type="entry name" value="Ankyrin_rpt-contain_sf"/>
</dbReference>
<dbReference type="InterPro" id="IPR002110">
    <property type="entry name" value="Ankyrin_rpt"/>
</dbReference>
<dbReference type="PROSITE" id="PS50297">
    <property type="entry name" value="ANK_REP_REGION"/>
    <property type="match status" value="2"/>
</dbReference>
<gene>
    <name evidence="2" type="ORF">R9X50_00767300</name>
</gene>
<reference evidence="2 3" key="1">
    <citation type="submission" date="2023-11" db="EMBL/GenBank/DDBJ databases">
        <title>An acidophilic fungus is an integral part of prey digestion in a carnivorous sundew plant.</title>
        <authorList>
            <person name="Tsai I.J."/>
        </authorList>
    </citation>
    <scope>NUCLEOTIDE SEQUENCE [LARGE SCALE GENOMIC DNA]</scope>
    <source>
        <strain evidence="2">169a</strain>
    </source>
</reference>
<evidence type="ECO:0000256" key="1">
    <source>
        <dbReference type="PROSITE-ProRule" id="PRU00023"/>
    </source>
</evidence>
<dbReference type="Gene3D" id="1.25.40.20">
    <property type="entry name" value="Ankyrin repeat-containing domain"/>
    <property type="match status" value="1"/>
</dbReference>
<evidence type="ECO:0000313" key="3">
    <source>
        <dbReference type="Proteomes" id="UP001303373"/>
    </source>
</evidence>
<name>A0AAQ3MCL9_9PEZI</name>
<feature type="repeat" description="ANK" evidence="1">
    <location>
        <begin position="368"/>
        <end position="400"/>
    </location>
</feature>
<feature type="repeat" description="ANK" evidence="1">
    <location>
        <begin position="340"/>
        <end position="372"/>
    </location>
</feature>
<dbReference type="PROSITE" id="PS50088">
    <property type="entry name" value="ANK_REPEAT"/>
    <property type="match status" value="2"/>
</dbReference>
<dbReference type="SUPFAM" id="SSF48403">
    <property type="entry name" value="Ankyrin repeat"/>
    <property type="match status" value="1"/>
</dbReference>